<evidence type="ECO:0000313" key="2">
    <source>
        <dbReference type="Proteomes" id="UP001215280"/>
    </source>
</evidence>
<name>A0AAD7I8D1_9AGAR</name>
<protein>
    <submittedName>
        <fullName evidence="1">Uncharacterized protein</fullName>
    </submittedName>
</protein>
<accession>A0AAD7I8D1</accession>
<reference evidence="1" key="1">
    <citation type="submission" date="2023-03" db="EMBL/GenBank/DDBJ databases">
        <title>Massive genome expansion in bonnet fungi (Mycena s.s.) driven by repeated elements and novel gene families across ecological guilds.</title>
        <authorList>
            <consortium name="Lawrence Berkeley National Laboratory"/>
            <person name="Harder C.B."/>
            <person name="Miyauchi S."/>
            <person name="Viragh M."/>
            <person name="Kuo A."/>
            <person name="Thoen E."/>
            <person name="Andreopoulos B."/>
            <person name="Lu D."/>
            <person name="Skrede I."/>
            <person name="Drula E."/>
            <person name="Henrissat B."/>
            <person name="Morin E."/>
            <person name="Kohler A."/>
            <person name="Barry K."/>
            <person name="LaButti K."/>
            <person name="Morin E."/>
            <person name="Salamov A."/>
            <person name="Lipzen A."/>
            <person name="Mereny Z."/>
            <person name="Hegedus B."/>
            <person name="Baldrian P."/>
            <person name="Stursova M."/>
            <person name="Weitz H."/>
            <person name="Taylor A."/>
            <person name="Grigoriev I.V."/>
            <person name="Nagy L.G."/>
            <person name="Martin F."/>
            <person name="Kauserud H."/>
        </authorList>
    </citation>
    <scope>NUCLEOTIDE SEQUENCE</scope>
    <source>
        <strain evidence="1">CBHHK188m</strain>
    </source>
</reference>
<evidence type="ECO:0000313" key="1">
    <source>
        <dbReference type="EMBL" id="KAJ7736188.1"/>
    </source>
</evidence>
<dbReference type="Proteomes" id="UP001215280">
    <property type="component" value="Unassembled WGS sequence"/>
</dbReference>
<gene>
    <name evidence="1" type="ORF">DFH07DRAFT_779740</name>
</gene>
<proteinExistence type="predicted"/>
<sequence>MSALPVPLNASGTQKRLLFYTMPYQLHPLLSDHPLRCPHGMDRFFDIEMGIAGCGNVSAYVYCELCAQATPDADPTTFRSAVNITDLTEDEHSSLVLMMNFWDSTLRPQQKRHLLDMLEATLGVPESTRDVVVYLFIEAHVPAIVRRVSVADCLSFRFHNTPLFELSNANATSPTLYELYQLRDDVFAPTLVLDAIDIADLGDTLIYKRLGLLDSECISLVEMRKDLQERHYGPDVHHVATPLSVWDIWNVDGSDGERESDEDE</sequence>
<organism evidence="1 2">
    <name type="scientific">Mycena maculata</name>
    <dbReference type="NCBI Taxonomy" id="230809"/>
    <lineage>
        <taxon>Eukaryota</taxon>
        <taxon>Fungi</taxon>
        <taxon>Dikarya</taxon>
        <taxon>Basidiomycota</taxon>
        <taxon>Agaricomycotina</taxon>
        <taxon>Agaricomycetes</taxon>
        <taxon>Agaricomycetidae</taxon>
        <taxon>Agaricales</taxon>
        <taxon>Marasmiineae</taxon>
        <taxon>Mycenaceae</taxon>
        <taxon>Mycena</taxon>
    </lineage>
</organism>
<keyword evidence="2" id="KW-1185">Reference proteome</keyword>
<dbReference type="AlphaFoldDB" id="A0AAD7I8D1"/>
<dbReference type="EMBL" id="JARJLG010000150">
    <property type="protein sequence ID" value="KAJ7736188.1"/>
    <property type="molecule type" value="Genomic_DNA"/>
</dbReference>
<comment type="caution">
    <text evidence="1">The sequence shown here is derived from an EMBL/GenBank/DDBJ whole genome shotgun (WGS) entry which is preliminary data.</text>
</comment>